<dbReference type="GO" id="GO:0016020">
    <property type="term" value="C:membrane"/>
    <property type="evidence" value="ECO:0007669"/>
    <property type="project" value="UniProtKB-SubCell"/>
</dbReference>
<name>A0A6J6QH49_9ZZZZ</name>
<dbReference type="InterPro" id="IPR029020">
    <property type="entry name" value="Ammonium/urea_transptr"/>
</dbReference>
<dbReference type="Pfam" id="PF00909">
    <property type="entry name" value="Ammonium_transp"/>
    <property type="match status" value="1"/>
</dbReference>
<reference evidence="8" key="1">
    <citation type="submission" date="2020-05" db="EMBL/GenBank/DDBJ databases">
        <authorList>
            <person name="Chiriac C."/>
            <person name="Salcher M."/>
            <person name="Ghai R."/>
            <person name="Kavagutti S V."/>
        </authorList>
    </citation>
    <scope>NUCLEOTIDE SEQUENCE</scope>
</reference>
<accession>A0A6J6QH49</accession>
<evidence type="ECO:0000256" key="5">
    <source>
        <dbReference type="SAM" id="MobiDB-lite"/>
    </source>
</evidence>
<dbReference type="GO" id="GO:0008519">
    <property type="term" value="F:ammonium channel activity"/>
    <property type="evidence" value="ECO:0007669"/>
    <property type="project" value="InterPro"/>
</dbReference>
<comment type="subcellular location">
    <subcellularLocation>
        <location evidence="1">Membrane</location>
        <topology evidence="1">Multi-pass membrane protein</topology>
    </subcellularLocation>
</comment>
<gene>
    <name evidence="8" type="ORF">UFOPK2579_01328</name>
</gene>
<sequence length="83" mass="8638">MNTTEQALACGAVFVYAFAVSGMIGLVVDKAMAFRIDEEHEVSGIDLVLHAESAHDLHATAGARPAGQSMPGPAGPSTPREME</sequence>
<dbReference type="AlphaFoldDB" id="A0A6J6QH49"/>
<dbReference type="InterPro" id="IPR024041">
    <property type="entry name" value="NH4_transpt_AmtB-like_dom"/>
</dbReference>
<feature type="transmembrane region" description="Helical" evidence="6">
    <location>
        <begin position="6"/>
        <end position="28"/>
    </location>
</feature>
<dbReference type="Gene3D" id="1.10.3430.10">
    <property type="entry name" value="Ammonium transporter AmtB like domains"/>
    <property type="match status" value="1"/>
</dbReference>
<evidence type="ECO:0000313" key="8">
    <source>
        <dbReference type="EMBL" id="CAB4708833.1"/>
    </source>
</evidence>
<keyword evidence="4 6" id="KW-0472">Membrane</keyword>
<feature type="domain" description="Ammonium transporter AmtB-like" evidence="7">
    <location>
        <begin position="4"/>
        <end position="54"/>
    </location>
</feature>
<evidence type="ECO:0000256" key="2">
    <source>
        <dbReference type="ARBA" id="ARBA00022692"/>
    </source>
</evidence>
<feature type="region of interest" description="Disordered" evidence="5">
    <location>
        <begin position="60"/>
        <end position="83"/>
    </location>
</feature>
<protein>
    <submittedName>
        <fullName evidence="8">Unannotated protein</fullName>
    </submittedName>
</protein>
<proteinExistence type="predicted"/>
<evidence type="ECO:0000256" key="3">
    <source>
        <dbReference type="ARBA" id="ARBA00022989"/>
    </source>
</evidence>
<evidence type="ECO:0000259" key="7">
    <source>
        <dbReference type="Pfam" id="PF00909"/>
    </source>
</evidence>
<keyword evidence="2 6" id="KW-0812">Transmembrane</keyword>
<evidence type="ECO:0000256" key="1">
    <source>
        <dbReference type="ARBA" id="ARBA00004141"/>
    </source>
</evidence>
<organism evidence="8">
    <name type="scientific">freshwater metagenome</name>
    <dbReference type="NCBI Taxonomy" id="449393"/>
    <lineage>
        <taxon>unclassified sequences</taxon>
        <taxon>metagenomes</taxon>
        <taxon>ecological metagenomes</taxon>
    </lineage>
</organism>
<dbReference type="EMBL" id="CAEZXR010000146">
    <property type="protein sequence ID" value="CAB4708833.1"/>
    <property type="molecule type" value="Genomic_DNA"/>
</dbReference>
<evidence type="ECO:0000256" key="6">
    <source>
        <dbReference type="SAM" id="Phobius"/>
    </source>
</evidence>
<keyword evidence="3 6" id="KW-1133">Transmembrane helix</keyword>
<evidence type="ECO:0000256" key="4">
    <source>
        <dbReference type="ARBA" id="ARBA00023136"/>
    </source>
</evidence>